<dbReference type="InterPro" id="IPR011990">
    <property type="entry name" value="TPR-like_helical_dom_sf"/>
</dbReference>
<evidence type="ECO:0000256" key="12">
    <source>
        <dbReference type="PROSITE-ProRule" id="PRU00339"/>
    </source>
</evidence>
<dbReference type="Pfam" id="PF22528">
    <property type="entry name" value="PRMT_C"/>
    <property type="match status" value="1"/>
</dbReference>
<keyword evidence="7" id="KW-0677">Repeat</keyword>
<proteinExistence type="predicted"/>
<evidence type="ECO:0000256" key="6">
    <source>
        <dbReference type="ARBA" id="ARBA00022691"/>
    </source>
</evidence>
<evidence type="ECO:0000256" key="7">
    <source>
        <dbReference type="ARBA" id="ARBA00022737"/>
    </source>
</evidence>
<dbReference type="FunFam" id="3.40.50.150:FF:000384">
    <property type="entry name" value="Protein arginine methyltransferase 9"/>
    <property type="match status" value="1"/>
</dbReference>
<reference evidence="16" key="3">
    <citation type="submission" date="2025-09" db="UniProtKB">
        <authorList>
            <consortium name="Ensembl"/>
        </authorList>
    </citation>
    <scope>IDENTIFICATION</scope>
</reference>
<dbReference type="Gene3D" id="1.25.40.10">
    <property type="entry name" value="Tetratricopeptide repeat domain"/>
    <property type="match status" value="1"/>
</dbReference>
<evidence type="ECO:0000256" key="8">
    <source>
        <dbReference type="ARBA" id="ARBA00022803"/>
    </source>
</evidence>
<comment type="subcellular location">
    <subcellularLocation>
        <location evidence="1">Cytoplasm</location>
    </subcellularLocation>
</comment>
<evidence type="ECO:0000256" key="14">
    <source>
        <dbReference type="SAM" id="MobiDB-lite"/>
    </source>
</evidence>
<evidence type="ECO:0000256" key="13">
    <source>
        <dbReference type="PROSITE-ProRule" id="PRU01015"/>
    </source>
</evidence>
<feature type="region of interest" description="Disordered" evidence="14">
    <location>
        <begin position="1"/>
        <end position="28"/>
    </location>
</feature>
<gene>
    <name evidence="16" type="primary">PRMT9</name>
</gene>
<protein>
    <recommendedName>
        <fullName evidence="10">Protein arginine N-methyltransferase 9</fullName>
        <ecNumber evidence="2">2.1.1.320</ecNumber>
    </recommendedName>
    <alternativeName>
        <fullName evidence="11">Protein arginine N-methyltransferase 10</fullName>
    </alternativeName>
</protein>
<dbReference type="Ensembl" id="ENSLCAT00010042387.1">
    <property type="protein sequence ID" value="ENSLCAP00010041350.1"/>
    <property type="gene ID" value="ENSLCAG00010019378.1"/>
</dbReference>
<keyword evidence="5 13" id="KW-0808">Transferase</keyword>
<dbReference type="PROSITE" id="PS50005">
    <property type="entry name" value="TPR"/>
    <property type="match status" value="1"/>
</dbReference>
<dbReference type="GO" id="GO:0005634">
    <property type="term" value="C:nucleus"/>
    <property type="evidence" value="ECO:0007669"/>
    <property type="project" value="TreeGrafter"/>
</dbReference>
<evidence type="ECO:0000256" key="11">
    <source>
        <dbReference type="ARBA" id="ARBA00076152"/>
    </source>
</evidence>
<dbReference type="PANTHER" id="PTHR11006:SF60">
    <property type="entry name" value="PROTEIN ARGININE N-METHYLTRANSFERASE 9"/>
    <property type="match status" value="1"/>
</dbReference>
<dbReference type="GO" id="GO:0035243">
    <property type="term" value="F:protein-arginine omega-N symmetric methyltransferase activity"/>
    <property type="evidence" value="ECO:0007669"/>
    <property type="project" value="UniProtKB-EC"/>
</dbReference>
<dbReference type="SUPFAM" id="SSF48452">
    <property type="entry name" value="TPR-like"/>
    <property type="match status" value="1"/>
</dbReference>
<dbReference type="FunFam" id="2.70.160.11:FF:000006">
    <property type="entry name" value="Protein arginine methyltransferase 9"/>
    <property type="match status" value="1"/>
</dbReference>
<comment type="catalytic activity">
    <reaction evidence="9">
        <text>L-arginyl-[protein] + 2 S-adenosyl-L-methionine = N(omega),N(omega)'-dimethyl-L-arginyl-[protein] + 2 S-adenosyl-L-homocysteine + 2 H(+)</text>
        <dbReference type="Rhea" id="RHEA:48108"/>
        <dbReference type="Rhea" id="RHEA-COMP:10532"/>
        <dbReference type="Rhea" id="RHEA-COMP:11992"/>
        <dbReference type="ChEBI" id="CHEBI:15378"/>
        <dbReference type="ChEBI" id="CHEBI:29965"/>
        <dbReference type="ChEBI" id="CHEBI:57856"/>
        <dbReference type="ChEBI" id="CHEBI:59789"/>
        <dbReference type="ChEBI" id="CHEBI:88221"/>
        <dbReference type="EC" id="2.1.1.320"/>
    </reaction>
</comment>
<reference evidence="16" key="2">
    <citation type="submission" date="2025-08" db="UniProtKB">
        <authorList>
            <consortium name="Ensembl"/>
        </authorList>
    </citation>
    <scope>IDENTIFICATION</scope>
</reference>
<dbReference type="Gene3D" id="2.70.160.11">
    <property type="entry name" value="Hnrnp arginine n-methyltransferase1"/>
    <property type="match status" value="2"/>
</dbReference>
<dbReference type="InterPro" id="IPR055135">
    <property type="entry name" value="PRMT_dom"/>
</dbReference>
<accession>A0A4W6EVT5</accession>
<evidence type="ECO:0000256" key="10">
    <source>
        <dbReference type="ARBA" id="ARBA00069513"/>
    </source>
</evidence>
<evidence type="ECO:0000256" key="4">
    <source>
        <dbReference type="ARBA" id="ARBA00022603"/>
    </source>
</evidence>
<name>A0A4W6EVT5_LATCA</name>
<evidence type="ECO:0000313" key="17">
    <source>
        <dbReference type="Proteomes" id="UP000314980"/>
    </source>
</evidence>
<evidence type="ECO:0000256" key="3">
    <source>
        <dbReference type="ARBA" id="ARBA00022490"/>
    </source>
</evidence>
<feature type="domain" description="Protein arginine N-methyltransferase" evidence="15">
    <location>
        <begin position="739"/>
        <end position="832"/>
    </location>
</feature>
<dbReference type="PROSITE" id="PS51678">
    <property type="entry name" value="SAM_MT_PRMT"/>
    <property type="match status" value="2"/>
</dbReference>
<dbReference type="AlphaFoldDB" id="A0A4W6EVT5"/>
<feature type="repeat" description="TPR" evidence="12">
    <location>
        <begin position="104"/>
        <end position="137"/>
    </location>
</feature>
<dbReference type="GO" id="GO:0005737">
    <property type="term" value="C:cytoplasm"/>
    <property type="evidence" value="ECO:0007669"/>
    <property type="project" value="UniProtKB-SubCell"/>
</dbReference>
<dbReference type="SUPFAM" id="SSF53335">
    <property type="entry name" value="S-adenosyl-L-methionine-dependent methyltransferases"/>
    <property type="match status" value="2"/>
</dbReference>
<dbReference type="EC" id="2.1.1.320" evidence="2"/>
<feature type="compositionally biased region" description="Basic residues" evidence="14">
    <location>
        <begin position="7"/>
        <end position="18"/>
    </location>
</feature>
<keyword evidence="6 13" id="KW-0949">S-adenosyl-L-methionine</keyword>
<evidence type="ECO:0000256" key="5">
    <source>
        <dbReference type="ARBA" id="ARBA00022679"/>
    </source>
</evidence>
<sequence length="844" mass="94697">MPNASARPKHSRRTRRRRREDPARNELVSSSLESAQQCLFSQDYGTAFVHYLLVLNLAPMFKDFAKESFRFTLFKWAEELDSVGRIQDLFDCYEQALELFPADEVILNSMGEHLFRMGFRDEAAGHFHKALKLRPDYPEARENFYRVANWLVERWHFLMLNDHGRNLKYQQAIQKAVQSGCNTVLDIGTGTGILGMCAKKAGAAEVYACELSKTMYELACEVVTANGMDGSIKILHMKSLEMEVPKDIPHRVSLVVTETVDAGLFGEGIIESLIHAWHHLLLPPQIPSVNNSATGRVIPAGATVFGMALECVEIRLCVSEVGGLSMAAAGELRSPVSCSSEPDDSTEPYTTERLSRLPGGYKPLTEPFTALNIDFNNVQELEGLSSREVQQIRLPVIQEGELDALAVWFQLHLDEESSLSTGPQEDTCWEQAIYPVHSFALKPRDELIVEISCRDAYLRLCCVAVLRDGHEIRLDKRLDSRHSGNPISNPNPEAELCSALACLQTGQNQTKDFCMLECSEMALLNNQDYHQSFCSALEKLISQLKVKCRNQEQGSLAQSDLADSANSTDRSDLLYVLDVSEGFSLLSLIAASQGHVKAYSSVEKNKQQDVLKRLAHSNNIPEQQLEFWLNHMEDEQGMLQRPSREKLWSAIILDCVETCGLIRQKLMEKASLARCLLEEGGRIFPERIVVYGLLVESDTLLLESAVQGQEPTLGFNIAPFINQFTVPVHVFLDFSTLECRHLSESVELFVLDLMDANANYINREVKVQASSAGRITAVPFWYHIYLDQEIRVSTLSHNSHWKQAAAVLQQPLEVRAGDWVHLAVKLHKSTISISAHWETGSTKS</sequence>
<keyword evidence="8 12" id="KW-0802">TPR repeat</keyword>
<evidence type="ECO:0000313" key="16">
    <source>
        <dbReference type="Ensembl" id="ENSLCAP00010041350.1"/>
    </source>
</evidence>
<dbReference type="PANTHER" id="PTHR11006">
    <property type="entry name" value="PROTEIN ARGININE N-METHYLTRANSFERASE"/>
    <property type="match status" value="1"/>
</dbReference>
<dbReference type="FunFam" id="2.70.160.11:FF:000023">
    <property type="entry name" value="Protein arginine methyltransferase 9"/>
    <property type="match status" value="1"/>
</dbReference>
<keyword evidence="3" id="KW-0963">Cytoplasm</keyword>
<evidence type="ECO:0000256" key="9">
    <source>
        <dbReference type="ARBA" id="ARBA00048612"/>
    </source>
</evidence>
<dbReference type="GO" id="GO:0032259">
    <property type="term" value="P:methylation"/>
    <property type="evidence" value="ECO:0007669"/>
    <property type="project" value="UniProtKB-KW"/>
</dbReference>
<dbReference type="InterPro" id="IPR019734">
    <property type="entry name" value="TPR_rpt"/>
</dbReference>
<evidence type="ECO:0000256" key="1">
    <source>
        <dbReference type="ARBA" id="ARBA00004496"/>
    </source>
</evidence>
<organism evidence="16 17">
    <name type="scientific">Lates calcarifer</name>
    <name type="common">Barramundi</name>
    <name type="synonym">Holocentrus calcarifer</name>
    <dbReference type="NCBI Taxonomy" id="8187"/>
    <lineage>
        <taxon>Eukaryota</taxon>
        <taxon>Metazoa</taxon>
        <taxon>Chordata</taxon>
        <taxon>Craniata</taxon>
        <taxon>Vertebrata</taxon>
        <taxon>Euteleostomi</taxon>
        <taxon>Actinopterygii</taxon>
        <taxon>Neopterygii</taxon>
        <taxon>Teleostei</taxon>
        <taxon>Neoteleostei</taxon>
        <taxon>Acanthomorphata</taxon>
        <taxon>Carangaria</taxon>
        <taxon>Carangaria incertae sedis</taxon>
        <taxon>Centropomidae</taxon>
        <taxon>Lates</taxon>
    </lineage>
</organism>
<reference evidence="17" key="1">
    <citation type="submission" date="2015-09" db="EMBL/GenBank/DDBJ databases">
        <authorList>
            <person name="Sai Rama Sridatta P."/>
        </authorList>
    </citation>
    <scope>NUCLEOTIDE SEQUENCE [LARGE SCALE GENOMIC DNA]</scope>
</reference>
<evidence type="ECO:0000256" key="2">
    <source>
        <dbReference type="ARBA" id="ARBA00011935"/>
    </source>
</evidence>
<dbReference type="CDD" id="cd02440">
    <property type="entry name" value="AdoMet_MTases"/>
    <property type="match status" value="1"/>
</dbReference>
<dbReference type="GO" id="GO:0042054">
    <property type="term" value="F:histone methyltransferase activity"/>
    <property type="evidence" value="ECO:0007669"/>
    <property type="project" value="TreeGrafter"/>
</dbReference>
<dbReference type="Proteomes" id="UP000314980">
    <property type="component" value="Unassembled WGS sequence"/>
</dbReference>
<dbReference type="STRING" id="8187.ENSLCAP00010041350"/>
<feature type="region of interest" description="Disordered" evidence="14">
    <location>
        <begin position="333"/>
        <end position="352"/>
    </location>
</feature>
<dbReference type="FunFam" id="3.40.50.150:FF:000078">
    <property type="entry name" value="Protein arginine methyltransferase 9"/>
    <property type="match status" value="1"/>
</dbReference>
<keyword evidence="17" id="KW-1185">Reference proteome</keyword>
<dbReference type="InterPro" id="IPR029063">
    <property type="entry name" value="SAM-dependent_MTases_sf"/>
</dbReference>
<dbReference type="GeneTree" id="ENSGT00940000158472"/>
<evidence type="ECO:0000259" key="15">
    <source>
        <dbReference type="Pfam" id="PF22528"/>
    </source>
</evidence>
<dbReference type="FunFam" id="1.25.40.10:FF:000138">
    <property type="entry name" value="Protein arginine methyltransferase 9"/>
    <property type="match status" value="1"/>
</dbReference>
<dbReference type="InParanoid" id="A0A4W6EVT5"/>
<keyword evidence="4 13" id="KW-0489">Methyltransferase</keyword>
<dbReference type="Pfam" id="PF06325">
    <property type="entry name" value="PrmA"/>
    <property type="match status" value="1"/>
</dbReference>
<dbReference type="InterPro" id="IPR025799">
    <property type="entry name" value="Arg_MeTrfase"/>
</dbReference>
<dbReference type="Gene3D" id="3.40.50.150">
    <property type="entry name" value="Vaccinia Virus protein VP39"/>
    <property type="match status" value="2"/>
</dbReference>